<evidence type="ECO:0000256" key="4">
    <source>
        <dbReference type="ARBA" id="ARBA00022989"/>
    </source>
</evidence>
<feature type="region of interest" description="Disordered" evidence="6">
    <location>
        <begin position="1"/>
        <end position="37"/>
    </location>
</feature>
<evidence type="ECO:0000259" key="8">
    <source>
        <dbReference type="Pfam" id="PF02656"/>
    </source>
</evidence>
<evidence type="ECO:0000313" key="9">
    <source>
        <dbReference type="EMBL" id="KAH8085987.1"/>
    </source>
</evidence>
<evidence type="ECO:0000256" key="3">
    <source>
        <dbReference type="ARBA" id="ARBA00022692"/>
    </source>
</evidence>
<protein>
    <recommendedName>
        <fullName evidence="8">DUF202 domain-containing protein</fullName>
    </recommendedName>
</protein>
<dbReference type="InterPro" id="IPR052053">
    <property type="entry name" value="IM_YidH-like"/>
</dbReference>
<keyword evidence="4 7" id="KW-1133">Transmembrane helix</keyword>
<dbReference type="AlphaFoldDB" id="A0A8K0XLJ9"/>
<feature type="domain" description="DUF202" evidence="8">
    <location>
        <begin position="76"/>
        <end position="147"/>
    </location>
</feature>
<evidence type="ECO:0000313" key="10">
    <source>
        <dbReference type="Proteomes" id="UP000813824"/>
    </source>
</evidence>
<organism evidence="9 10">
    <name type="scientific">Cristinia sonorae</name>
    <dbReference type="NCBI Taxonomy" id="1940300"/>
    <lineage>
        <taxon>Eukaryota</taxon>
        <taxon>Fungi</taxon>
        <taxon>Dikarya</taxon>
        <taxon>Basidiomycota</taxon>
        <taxon>Agaricomycotina</taxon>
        <taxon>Agaricomycetes</taxon>
        <taxon>Agaricomycetidae</taxon>
        <taxon>Agaricales</taxon>
        <taxon>Pleurotineae</taxon>
        <taxon>Stephanosporaceae</taxon>
        <taxon>Cristinia</taxon>
    </lineage>
</organism>
<dbReference type="InterPro" id="IPR003807">
    <property type="entry name" value="DUF202"/>
</dbReference>
<gene>
    <name evidence="9" type="ORF">BXZ70DRAFT_899974</name>
</gene>
<feature type="transmembrane region" description="Helical" evidence="7">
    <location>
        <begin position="160"/>
        <end position="183"/>
    </location>
</feature>
<keyword evidence="3 7" id="KW-0812">Transmembrane</keyword>
<evidence type="ECO:0000256" key="6">
    <source>
        <dbReference type="SAM" id="MobiDB-lite"/>
    </source>
</evidence>
<feature type="transmembrane region" description="Helical" evidence="7">
    <location>
        <begin position="120"/>
        <end position="140"/>
    </location>
</feature>
<dbReference type="EMBL" id="JAEVFJ010000043">
    <property type="protein sequence ID" value="KAH8085987.1"/>
    <property type="molecule type" value="Genomic_DNA"/>
</dbReference>
<keyword evidence="5 7" id="KW-0472">Membrane</keyword>
<name>A0A8K0XLJ9_9AGAR</name>
<dbReference type="Pfam" id="PF02656">
    <property type="entry name" value="DUF202"/>
    <property type="match status" value="1"/>
</dbReference>
<evidence type="ECO:0000256" key="5">
    <source>
        <dbReference type="ARBA" id="ARBA00023136"/>
    </source>
</evidence>
<keyword evidence="10" id="KW-1185">Reference proteome</keyword>
<sequence>MASEPQLPPSPHASRTNLNGGSHADTDDSFSNDQRPPQTVLEPAAVHRHGFLPFITKPLGNFNPSLVLENSGSVARDHLASERTFLAYVRTSLTIASAGIALFQLFALSGTTTNSAINKYSRPVGATIVALGIAVLFIGITRYFTVQVALVKGVYPVARITPAFLSVSLLAIVFVVFGILLGIRNGGS</sequence>
<keyword evidence="2" id="KW-1003">Cell membrane</keyword>
<evidence type="ECO:0000256" key="2">
    <source>
        <dbReference type="ARBA" id="ARBA00022475"/>
    </source>
</evidence>
<evidence type="ECO:0000256" key="7">
    <source>
        <dbReference type="SAM" id="Phobius"/>
    </source>
</evidence>
<dbReference type="OrthoDB" id="199599at2759"/>
<proteinExistence type="predicted"/>
<comment type="caution">
    <text evidence="9">The sequence shown here is derived from an EMBL/GenBank/DDBJ whole genome shotgun (WGS) entry which is preliminary data.</text>
</comment>
<reference evidence="9" key="1">
    <citation type="journal article" date="2021" name="New Phytol.">
        <title>Evolutionary innovations through gain and loss of genes in the ectomycorrhizal Boletales.</title>
        <authorList>
            <person name="Wu G."/>
            <person name="Miyauchi S."/>
            <person name="Morin E."/>
            <person name="Kuo A."/>
            <person name="Drula E."/>
            <person name="Varga T."/>
            <person name="Kohler A."/>
            <person name="Feng B."/>
            <person name="Cao Y."/>
            <person name="Lipzen A."/>
            <person name="Daum C."/>
            <person name="Hundley H."/>
            <person name="Pangilinan J."/>
            <person name="Johnson J."/>
            <person name="Barry K."/>
            <person name="LaButti K."/>
            <person name="Ng V."/>
            <person name="Ahrendt S."/>
            <person name="Min B."/>
            <person name="Choi I.G."/>
            <person name="Park H."/>
            <person name="Plett J.M."/>
            <person name="Magnuson J."/>
            <person name="Spatafora J.W."/>
            <person name="Nagy L.G."/>
            <person name="Henrissat B."/>
            <person name="Grigoriev I.V."/>
            <person name="Yang Z.L."/>
            <person name="Xu J."/>
            <person name="Martin F.M."/>
        </authorList>
    </citation>
    <scope>NUCLEOTIDE SEQUENCE</scope>
    <source>
        <strain evidence="9">KKN 215</strain>
    </source>
</reference>
<dbReference type="PANTHER" id="PTHR34187">
    <property type="entry name" value="FGR18P"/>
    <property type="match status" value="1"/>
</dbReference>
<dbReference type="Proteomes" id="UP000813824">
    <property type="component" value="Unassembled WGS sequence"/>
</dbReference>
<feature type="compositionally biased region" description="Pro residues" evidence="6">
    <location>
        <begin position="1"/>
        <end position="11"/>
    </location>
</feature>
<dbReference type="GO" id="GO:0005886">
    <property type="term" value="C:plasma membrane"/>
    <property type="evidence" value="ECO:0007669"/>
    <property type="project" value="UniProtKB-SubCell"/>
</dbReference>
<feature type="transmembrane region" description="Helical" evidence="7">
    <location>
        <begin position="85"/>
        <end position="108"/>
    </location>
</feature>
<comment type="subcellular location">
    <subcellularLocation>
        <location evidence="1">Cell membrane</location>
        <topology evidence="1">Multi-pass membrane protein</topology>
    </subcellularLocation>
</comment>
<evidence type="ECO:0000256" key="1">
    <source>
        <dbReference type="ARBA" id="ARBA00004651"/>
    </source>
</evidence>
<accession>A0A8K0XLJ9</accession>
<dbReference type="PANTHER" id="PTHR34187:SF2">
    <property type="entry name" value="DUF202 DOMAIN-CONTAINING PROTEIN"/>
    <property type="match status" value="1"/>
</dbReference>